<evidence type="ECO:0000313" key="1">
    <source>
        <dbReference type="EMBL" id="RDY70319.1"/>
    </source>
</evidence>
<accession>A0A3D8VLL9</accession>
<protein>
    <recommendedName>
        <fullName evidence="3">HK97 gp10 family phage protein</fullName>
    </recommendedName>
</protein>
<dbReference type="EMBL" id="QTLC01000048">
    <property type="protein sequence ID" value="RDY70319.1"/>
    <property type="molecule type" value="Genomic_DNA"/>
</dbReference>
<organism evidence="1 2">
    <name type="scientific">Halobacillus trueperi</name>
    <dbReference type="NCBI Taxonomy" id="156205"/>
    <lineage>
        <taxon>Bacteria</taxon>
        <taxon>Bacillati</taxon>
        <taxon>Bacillota</taxon>
        <taxon>Bacilli</taxon>
        <taxon>Bacillales</taxon>
        <taxon>Bacillaceae</taxon>
        <taxon>Halobacillus</taxon>
    </lineage>
</organism>
<name>A0A3D8VLL9_9BACI</name>
<comment type="caution">
    <text evidence="1">The sequence shown here is derived from an EMBL/GenBank/DDBJ whole genome shotgun (WGS) entry which is preliminary data.</text>
</comment>
<dbReference type="AlphaFoldDB" id="A0A3D8VLL9"/>
<evidence type="ECO:0000313" key="2">
    <source>
        <dbReference type="Proteomes" id="UP000257032"/>
    </source>
</evidence>
<dbReference type="Proteomes" id="UP000257032">
    <property type="component" value="Unassembled WGS sequence"/>
</dbReference>
<evidence type="ECO:0008006" key="3">
    <source>
        <dbReference type="Google" id="ProtNLM"/>
    </source>
</evidence>
<dbReference type="RefSeq" id="WP_115894494.1">
    <property type="nucleotide sequence ID" value="NZ_QTLC01000048.1"/>
</dbReference>
<reference evidence="1 2" key="1">
    <citation type="submission" date="2018-08" db="EMBL/GenBank/DDBJ databases">
        <title>Genome sequence of strict halophilic Halobacillus trueperi SS1 isolated from Lunsu, a salty water body of North West Himalayas.</title>
        <authorList>
            <person name="Gupta S."/>
            <person name="Sharma P."/>
            <person name="Dev K."/>
            <person name="Baumler D."/>
            <person name="Sourirajan A."/>
        </authorList>
    </citation>
    <scope>NUCLEOTIDE SEQUENCE [LARGE SCALE GENOMIC DNA]</scope>
    <source>
        <strain evidence="1 2">SS1</strain>
    </source>
</reference>
<sequence>MAFSYEEKLKRKKVALHALADDYAGTMERYAKTHAEWVDRTGHTRQSIHSGVEVNGDEVTTYLSHGTEAGNYLEEGTGIHGPKGRPYKIKPKNKQALYWMGASHPVKEVIHPGIKAQPIIGPTVDVHWNKMRNSVHRLFKGD</sequence>
<gene>
    <name evidence="1" type="ORF">DXT76_13700</name>
</gene>
<proteinExistence type="predicted"/>